<sequence length="105" mass="11557">MILHSVSFRWHPEVTAEQVDALTAALSQLPAQIPVLVSYHYGPDLGLREGNADYAVIALLQNPEDVDAYVDHPAHIELSRQHTQVMAASRSAVQFALPENTTLDL</sequence>
<dbReference type="Proteomes" id="UP000011200">
    <property type="component" value="Chromosome"/>
</dbReference>
<dbReference type="AlphaFoldDB" id="A0A2U9PMK9"/>
<feature type="domain" description="Stress-response A/B barrel" evidence="1">
    <location>
        <begin position="2"/>
        <end position="95"/>
    </location>
</feature>
<dbReference type="Pfam" id="PF07876">
    <property type="entry name" value="Dabb"/>
    <property type="match status" value="1"/>
</dbReference>
<dbReference type="PROSITE" id="PS51502">
    <property type="entry name" value="S_R_A_B_BARREL"/>
    <property type="match status" value="1"/>
</dbReference>
<dbReference type="EMBL" id="CP027541">
    <property type="protein sequence ID" value="AWT52973.1"/>
    <property type="molecule type" value="Genomic_DNA"/>
</dbReference>
<evidence type="ECO:0000259" key="1">
    <source>
        <dbReference type="PROSITE" id="PS51502"/>
    </source>
</evidence>
<reference evidence="2 3" key="1">
    <citation type="journal article" date="2013" name="Genome Announc.">
        <title>Draft genome sequence of MKD8, a conjugal recipient Mycobacterium smegmatis strain.</title>
        <authorList>
            <person name="Gray T.A."/>
            <person name="Palumbo M.J."/>
            <person name="Derbyshire K.M."/>
        </authorList>
    </citation>
    <scope>NUCLEOTIDE SEQUENCE [LARGE SCALE GENOMIC DNA]</scope>
    <source>
        <strain evidence="2 3">MKD8</strain>
    </source>
</reference>
<name>A0A2U9PMK9_MYCSE</name>
<protein>
    <submittedName>
        <fullName evidence="2">Stress responsive A/B Barrel Domain superfamily protein</fullName>
    </submittedName>
</protein>
<dbReference type="Gene3D" id="3.30.70.100">
    <property type="match status" value="1"/>
</dbReference>
<organism evidence="2 3">
    <name type="scientific">Mycolicibacterium smegmatis (strain MKD8)</name>
    <name type="common">Mycobacterium smegmatis</name>
    <dbReference type="NCBI Taxonomy" id="1214915"/>
    <lineage>
        <taxon>Bacteria</taxon>
        <taxon>Bacillati</taxon>
        <taxon>Actinomycetota</taxon>
        <taxon>Actinomycetes</taxon>
        <taxon>Mycobacteriales</taxon>
        <taxon>Mycobacteriaceae</taxon>
        <taxon>Mycolicibacterium</taxon>
    </lineage>
</organism>
<gene>
    <name evidence="2" type="ORF">D806_019910</name>
</gene>
<dbReference type="SUPFAM" id="SSF54909">
    <property type="entry name" value="Dimeric alpha+beta barrel"/>
    <property type="match status" value="1"/>
</dbReference>
<reference evidence="3" key="2">
    <citation type="submission" date="2018-03" db="EMBL/GenBank/DDBJ databases">
        <authorList>
            <person name="Derbyshire K."/>
            <person name="Gray T.A."/>
            <person name="Champion M."/>
        </authorList>
    </citation>
    <scope>NUCLEOTIDE SEQUENCE [LARGE SCALE GENOMIC DNA]</scope>
    <source>
        <strain evidence="3">MKD8</strain>
    </source>
</reference>
<dbReference type="RefSeq" id="WP_003893381.1">
    <property type="nucleotide sequence ID" value="NZ_CP027541.1"/>
</dbReference>
<dbReference type="InterPro" id="IPR011008">
    <property type="entry name" value="Dimeric_a/b-barrel"/>
</dbReference>
<accession>A0A2U9PMK9</accession>
<dbReference type="InterPro" id="IPR013097">
    <property type="entry name" value="Dabb"/>
</dbReference>
<evidence type="ECO:0000313" key="2">
    <source>
        <dbReference type="EMBL" id="AWT52973.1"/>
    </source>
</evidence>
<proteinExistence type="predicted"/>
<evidence type="ECO:0000313" key="3">
    <source>
        <dbReference type="Proteomes" id="UP000011200"/>
    </source>
</evidence>
<dbReference type="SMART" id="SM00886">
    <property type="entry name" value="Dabb"/>
    <property type="match status" value="1"/>
</dbReference>